<feature type="region of interest" description="Disordered" evidence="1">
    <location>
        <begin position="84"/>
        <end position="120"/>
    </location>
</feature>
<dbReference type="SUPFAM" id="SSF57850">
    <property type="entry name" value="RING/U-box"/>
    <property type="match status" value="1"/>
</dbReference>
<protein>
    <recommendedName>
        <fullName evidence="2">UBP-type domain-containing protein</fullName>
    </recommendedName>
</protein>
<dbReference type="Pfam" id="PF02148">
    <property type="entry name" value="zf-UBP"/>
    <property type="match status" value="1"/>
</dbReference>
<dbReference type="KEGG" id="mlv:CVS47_02737"/>
<accession>A0A3Q9J0J7</accession>
<dbReference type="RefSeq" id="WP_127096562.1">
    <property type="nucleotide sequence ID" value="NZ_CP031423.1"/>
</dbReference>
<dbReference type="Gene3D" id="3.30.40.10">
    <property type="entry name" value="Zinc/RING finger domain, C3HC4 (zinc finger)"/>
    <property type="match status" value="1"/>
</dbReference>
<feature type="domain" description="UBP-type" evidence="2">
    <location>
        <begin position="1"/>
        <end position="102"/>
    </location>
</feature>
<dbReference type="GO" id="GO:0008270">
    <property type="term" value="F:zinc ion binding"/>
    <property type="evidence" value="ECO:0007669"/>
    <property type="project" value="InterPro"/>
</dbReference>
<dbReference type="AlphaFoldDB" id="A0A3Q9J0J7"/>
<evidence type="ECO:0000256" key="1">
    <source>
        <dbReference type="SAM" id="MobiDB-lite"/>
    </source>
</evidence>
<dbReference type="Proteomes" id="UP000276888">
    <property type="component" value="Chromosome"/>
</dbReference>
<name>A0A3Q9J0J7_9MICO</name>
<gene>
    <name evidence="3" type="ORF">CVS47_02737</name>
</gene>
<dbReference type="OrthoDB" id="57886at2"/>
<organism evidence="3 4">
    <name type="scientific">Microbacterium lemovicicum</name>
    <dbReference type="NCBI Taxonomy" id="1072463"/>
    <lineage>
        <taxon>Bacteria</taxon>
        <taxon>Bacillati</taxon>
        <taxon>Actinomycetota</taxon>
        <taxon>Actinomycetes</taxon>
        <taxon>Micrococcales</taxon>
        <taxon>Microbacteriaceae</taxon>
        <taxon>Microbacterium</taxon>
    </lineage>
</organism>
<sequence length="120" mass="13410">MSDAATFIHPEVPPSGTGCVECEEQGSWWLHLRRCADCGHIGCCDDSLNKHATAHWKATGHRVIQSFEPGEDWFWDFATEEMFDGPELAPPTEHRASQGVPGPRDRVPGDWQRQLAAQAR</sequence>
<dbReference type="InterPro" id="IPR001607">
    <property type="entry name" value="Znf_UBP"/>
</dbReference>
<reference evidence="3 4" key="1">
    <citation type="submission" date="2018-08" db="EMBL/GenBank/DDBJ databases">
        <title>Microbacterium lemovicicum sp. nov., a bacterium isolated from a natural uranium-rich soil.</title>
        <authorList>
            <person name="ORTET P."/>
        </authorList>
    </citation>
    <scope>NUCLEOTIDE SEQUENCE [LARGE SCALE GENOMIC DNA]</scope>
    <source>
        <strain evidence="3 4">Viu22</strain>
    </source>
</reference>
<proteinExistence type="predicted"/>
<evidence type="ECO:0000259" key="2">
    <source>
        <dbReference type="PROSITE" id="PS50271"/>
    </source>
</evidence>
<dbReference type="PROSITE" id="PS50271">
    <property type="entry name" value="ZF_UBP"/>
    <property type="match status" value="1"/>
</dbReference>
<dbReference type="InterPro" id="IPR013083">
    <property type="entry name" value="Znf_RING/FYVE/PHD"/>
</dbReference>
<keyword evidence="4" id="KW-1185">Reference proteome</keyword>
<evidence type="ECO:0000313" key="3">
    <source>
        <dbReference type="EMBL" id="AZS38086.1"/>
    </source>
</evidence>
<dbReference type="EMBL" id="CP031423">
    <property type="protein sequence ID" value="AZS38086.1"/>
    <property type="molecule type" value="Genomic_DNA"/>
</dbReference>
<evidence type="ECO:0000313" key="4">
    <source>
        <dbReference type="Proteomes" id="UP000276888"/>
    </source>
</evidence>